<dbReference type="GO" id="GO:0004106">
    <property type="term" value="F:chorismate mutase activity"/>
    <property type="evidence" value="ECO:0007669"/>
    <property type="project" value="UniProtKB-EC"/>
</dbReference>
<keyword evidence="10" id="KW-0028">Amino-acid biosynthesis</keyword>
<comment type="subcellular location">
    <subcellularLocation>
        <location evidence="3">Cytoplasm</location>
    </subcellularLocation>
</comment>
<dbReference type="InterPro" id="IPR008242">
    <property type="entry name" value="Chor_mutase/pphenate_deHydtase"/>
</dbReference>
<dbReference type="SMART" id="SM00830">
    <property type="entry name" value="CM_2"/>
    <property type="match status" value="1"/>
</dbReference>
<dbReference type="CDD" id="cd04905">
    <property type="entry name" value="ACT_CM-PDT"/>
    <property type="match status" value="1"/>
</dbReference>
<dbReference type="Pfam" id="PF00800">
    <property type="entry name" value="PDT"/>
    <property type="match status" value="1"/>
</dbReference>
<dbReference type="AlphaFoldDB" id="A0A3E3K522"/>
<dbReference type="GeneID" id="97192969"/>
<dbReference type="CDD" id="cd13631">
    <property type="entry name" value="PBP2_Ct-PDT_like"/>
    <property type="match status" value="1"/>
</dbReference>
<evidence type="ECO:0000256" key="2">
    <source>
        <dbReference type="ARBA" id="ARBA00002364"/>
    </source>
</evidence>
<proteinExistence type="predicted"/>
<dbReference type="InterPro" id="IPR018528">
    <property type="entry name" value="Preph_deHydtase_CS"/>
</dbReference>
<keyword evidence="20" id="KW-0175">Coiled coil</keyword>
<dbReference type="NCBIfam" id="NF008865">
    <property type="entry name" value="PRK11898.1"/>
    <property type="match status" value="1"/>
</dbReference>
<dbReference type="SUPFAM" id="SSF53850">
    <property type="entry name" value="Periplasmic binding protein-like II"/>
    <property type="match status" value="1"/>
</dbReference>
<gene>
    <name evidence="24" type="ORF">DW016_00565</name>
</gene>
<dbReference type="PROSITE" id="PS51168">
    <property type="entry name" value="CHORISMATE_MUT_2"/>
    <property type="match status" value="1"/>
</dbReference>
<comment type="catalytic activity">
    <reaction evidence="18">
        <text>prephenate + H(+) = 3-phenylpyruvate + CO2 + H2O</text>
        <dbReference type="Rhea" id="RHEA:21648"/>
        <dbReference type="ChEBI" id="CHEBI:15377"/>
        <dbReference type="ChEBI" id="CHEBI:15378"/>
        <dbReference type="ChEBI" id="CHEBI:16526"/>
        <dbReference type="ChEBI" id="CHEBI:18005"/>
        <dbReference type="ChEBI" id="CHEBI:29934"/>
        <dbReference type="EC" id="4.2.1.51"/>
    </reaction>
</comment>
<evidence type="ECO:0000256" key="6">
    <source>
        <dbReference type="ARBA" id="ARBA00013147"/>
    </source>
</evidence>
<dbReference type="PANTHER" id="PTHR21022">
    <property type="entry name" value="PREPHENATE DEHYDRATASE P PROTEIN"/>
    <property type="match status" value="1"/>
</dbReference>
<dbReference type="GO" id="GO:0005737">
    <property type="term" value="C:cytoplasm"/>
    <property type="evidence" value="ECO:0007669"/>
    <property type="project" value="UniProtKB-SubCell"/>
</dbReference>
<evidence type="ECO:0000256" key="13">
    <source>
        <dbReference type="ARBA" id="ARBA00023235"/>
    </source>
</evidence>
<feature type="site" description="Essential for prephenate dehydratase activity" evidence="19">
    <location>
        <position position="281"/>
    </location>
</feature>
<evidence type="ECO:0000256" key="7">
    <source>
        <dbReference type="ARBA" id="ARBA00014401"/>
    </source>
</evidence>
<dbReference type="UniPathway" id="UPA00121">
    <property type="reaction ID" value="UER00345"/>
</dbReference>
<protein>
    <recommendedName>
        <fullName evidence="7">Bifunctional chorismate mutase/prephenate dehydratase</fullName>
        <ecNumber evidence="6">4.2.1.51</ecNumber>
    </recommendedName>
    <alternativeName>
        <fullName evidence="17">Chorismate mutase-prephenate dehydratase</fullName>
    </alternativeName>
    <alternativeName>
        <fullName evidence="8">Prephenate dehydratase</fullName>
    </alternativeName>
    <alternativeName>
        <fullName evidence="16">p-protein</fullName>
    </alternativeName>
</protein>
<evidence type="ECO:0000256" key="3">
    <source>
        <dbReference type="ARBA" id="ARBA00004496"/>
    </source>
</evidence>
<dbReference type="PROSITE" id="PS51671">
    <property type="entry name" value="ACT"/>
    <property type="match status" value="1"/>
</dbReference>
<name>A0A3E3K522_9FIRM</name>
<feature type="coiled-coil region" evidence="20">
    <location>
        <begin position="4"/>
        <end position="66"/>
    </location>
</feature>
<evidence type="ECO:0000256" key="5">
    <source>
        <dbReference type="ARBA" id="ARBA00004817"/>
    </source>
</evidence>
<keyword evidence="13" id="KW-0413">Isomerase</keyword>
<feature type="domain" description="ACT" evidence="23">
    <location>
        <begin position="300"/>
        <end position="376"/>
    </location>
</feature>
<evidence type="ECO:0000256" key="11">
    <source>
        <dbReference type="ARBA" id="ARBA00023141"/>
    </source>
</evidence>
<dbReference type="PIRSF" id="PIRSF001500">
    <property type="entry name" value="Chor_mut_pdt_Ppr"/>
    <property type="match status" value="1"/>
</dbReference>
<dbReference type="InterPro" id="IPR036979">
    <property type="entry name" value="CM_dom_sf"/>
</dbReference>
<evidence type="ECO:0000313" key="25">
    <source>
        <dbReference type="Proteomes" id="UP000261080"/>
    </source>
</evidence>
<dbReference type="EMBL" id="QVLX01000001">
    <property type="protein sequence ID" value="RGE89804.1"/>
    <property type="molecule type" value="Genomic_DNA"/>
</dbReference>
<evidence type="ECO:0000313" key="24">
    <source>
        <dbReference type="EMBL" id="RGE89804.1"/>
    </source>
</evidence>
<comment type="pathway">
    <text evidence="4">Amino-acid biosynthesis; L-phenylalanine biosynthesis; phenylpyruvate from prephenate: step 1/1.</text>
</comment>
<evidence type="ECO:0000256" key="16">
    <source>
        <dbReference type="ARBA" id="ARBA00031175"/>
    </source>
</evidence>
<dbReference type="InterPro" id="IPR045865">
    <property type="entry name" value="ACT-like_dom_sf"/>
</dbReference>
<evidence type="ECO:0000256" key="8">
    <source>
        <dbReference type="ARBA" id="ARBA00021872"/>
    </source>
</evidence>
<keyword evidence="14 24" id="KW-0456">Lyase</keyword>
<evidence type="ECO:0000256" key="18">
    <source>
        <dbReference type="ARBA" id="ARBA00047848"/>
    </source>
</evidence>
<dbReference type="SUPFAM" id="SSF48600">
    <property type="entry name" value="Chorismate mutase II"/>
    <property type="match status" value="1"/>
</dbReference>
<dbReference type="Pfam" id="PF01817">
    <property type="entry name" value="CM_2"/>
    <property type="match status" value="1"/>
</dbReference>
<evidence type="ECO:0000256" key="14">
    <source>
        <dbReference type="ARBA" id="ARBA00023239"/>
    </source>
</evidence>
<dbReference type="InterPro" id="IPR002701">
    <property type="entry name" value="CM_II_prokaryot"/>
</dbReference>
<dbReference type="Gene3D" id="3.30.70.260">
    <property type="match status" value="1"/>
</dbReference>
<evidence type="ECO:0000256" key="19">
    <source>
        <dbReference type="PIRSR" id="PIRSR001500-2"/>
    </source>
</evidence>
<evidence type="ECO:0000259" key="22">
    <source>
        <dbReference type="PROSITE" id="PS51171"/>
    </source>
</evidence>
<evidence type="ECO:0000256" key="20">
    <source>
        <dbReference type="SAM" id="Coils"/>
    </source>
</evidence>
<dbReference type="InterPro" id="IPR002912">
    <property type="entry name" value="ACT_dom"/>
</dbReference>
<dbReference type="PANTHER" id="PTHR21022:SF19">
    <property type="entry name" value="PREPHENATE DEHYDRATASE-RELATED"/>
    <property type="match status" value="1"/>
</dbReference>
<dbReference type="InterPro" id="IPR001086">
    <property type="entry name" value="Preph_deHydtase"/>
</dbReference>
<dbReference type="GO" id="GO:0004664">
    <property type="term" value="F:prephenate dehydratase activity"/>
    <property type="evidence" value="ECO:0007669"/>
    <property type="project" value="UniProtKB-EC"/>
</dbReference>
<organism evidence="24 25">
    <name type="scientific">Sellimonas intestinalis</name>
    <dbReference type="NCBI Taxonomy" id="1653434"/>
    <lineage>
        <taxon>Bacteria</taxon>
        <taxon>Bacillati</taxon>
        <taxon>Bacillota</taxon>
        <taxon>Clostridia</taxon>
        <taxon>Lachnospirales</taxon>
        <taxon>Lachnospiraceae</taxon>
        <taxon>Sellimonas</taxon>
    </lineage>
</organism>
<dbReference type="InterPro" id="IPR036263">
    <property type="entry name" value="Chorismate_II_sf"/>
</dbReference>
<comment type="catalytic activity">
    <reaction evidence="1">
        <text>chorismate = prephenate</text>
        <dbReference type="Rhea" id="RHEA:13897"/>
        <dbReference type="ChEBI" id="CHEBI:29748"/>
        <dbReference type="ChEBI" id="CHEBI:29934"/>
        <dbReference type="EC" id="5.4.99.5"/>
    </reaction>
</comment>
<keyword evidence="15" id="KW-0511">Multifunctional enzyme</keyword>
<comment type="function">
    <text evidence="2">Catalyzes the Claisen rearrangement of chorismate to prephenate and the decarboxylation/dehydration of prephenate to phenylpyruvate.</text>
</comment>
<comment type="caution">
    <text evidence="24">The sequence shown here is derived from an EMBL/GenBank/DDBJ whole genome shotgun (WGS) entry which is preliminary data.</text>
</comment>
<keyword evidence="12" id="KW-0584">Phenylalanine biosynthesis</keyword>
<feature type="domain" description="Chorismate mutase" evidence="21">
    <location>
        <begin position="1"/>
        <end position="88"/>
    </location>
</feature>
<dbReference type="EC" id="4.2.1.51" evidence="6"/>
<sequence length="376" mass="42526">MASLEELRGELDRLDEQIIALYERRMEVCSCVADYKIKNGRKVYDRQREQEKLAKAASQVEHEENKKGVQELFTLLMSLSRKLQYQKLSRCGTTGRLPFIEVDQLEVKKARIVFQGVEGAYSEAALKQYFGDAVNSYHVRTWKDAMDAIEDGAADFAVLPIENSSAGAVSEVYDLLVEYENYIVGETVLPVNHVLAGLPGSGEEEITRVYSHPQGLMQCEKYLYDHPAMEKVSVPNTAVAACKVVEEQDKSHAAICSAYAASLNGLEVLREQINDSRHNSTRFIIVTNQKIFLKNADKISICFELPHKSGSLYQMLSHFIFNNLNLTKIESRPIEDRPWEYRFFVDFEGNLADGGVKSAIRGLREETTSMKILGNY</sequence>
<evidence type="ECO:0000256" key="9">
    <source>
        <dbReference type="ARBA" id="ARBA00022490"/>
    </source>
</evidence>
<accession>A0A3E3K522</accession>
<evidence type="ECO:0000256" key="12">
    <source>
        <dbReference type="ARBA" id="ARBA00023222"/>
    </source>
</evidence>
<dbReference type="Gene3D" id="1.20.59.10">
    <property type="entry name" value="Chorismate mutase"/>
    <property type="match status" value="1"/>
</dbReference>
<dbReference type="PROSITE" id="PS00858">
    <property type="entry name" value="PREPHENATE_DEHYDR_2"/>
    <property type="match status" value="1"/>
</dbReference>
<dbReference type="Gene3D" id="3.40.190.10">
    <property type="entry name" value="Periplasmic binding protein-like II"/>
    <property type="match status" value="2"/>
</dbReference>
<dbReference type="UniPathway" id="UPA00120">
    <property type="reaction ID" value="UER00203"/>
</dbReference>
<evidence type="ECO:0000259" key="21">
    <source>
        <dbReference type="PROSITE" id="PS51168"/>
    </source>
</evidence>
<evidence type="ECO:0000256" key="4">
    <source>
        <dbReference type="ARBA" id="ARBA00004741"/>
    </source>
</evidence>
<evidence type="ECO:0000256" key="10">
    <source>
        <dbReference type="ARBA" id="ARBA00022605"/>
    </source>
</evidence>
<dbReference type="OrthoDB" id="9802281at2"/>
<reference evidence="24 25" key="1">
    <citation type="submission" date="2018-08" db="EMBL/GenBank/DDBJ databases">
        <title>A genome reference for cultivated species of the human gut microbiota.</title>
        <authorList>
            <person name="Zou Y."/>
            <person name="Xue W."/>
            <person name="Luo G."/>
        </authorList>
    </citation>
    <scope>NUCLEOTIDE SEQUENCE [LARGE SCALE GENOMIC DNA]</scope>
    <source>
        <strain evidence="24 25">AF37-2AT</strain>
    </source>
</reference>
<dbReference type="Proteomes" id="UP000261080">
    <property type="component" value="Unassembled WGS sequence"/>
</dbReference>
<evidence type="ECO:0000256" key="1">
    <source>
        <dbReference type="ARBA" id="ARBA00000824"/>
    </source>
</evidence>
<keyword evidence="11" id="KW-0057">Aromatic amino acid biosynthesis</keyword>
<dbReference type="SUPFAM" id="SSF55021">
    <property type="entry name" value="ACT-like"/>
    <property type="match status" value="1"/>
</dbReference>
<dbReference type="RefSeq" id="WP_024732771.1">
    <property type="nucleotide sequence ID" value="NZ_CAUWLM010000005.1"/>
</dbReference>
<feature type="domain" description="Prephenate dehydratase" evidence="22">
    <location>
        <begin position="111"/>
        <end position="288"/>
    </location>
</feature>
<evidence type="ECO:0000259" key="23">
    <source>
        <dbReference type="PROSITE" id="PS51671"/>
    </source>
</evidence>
<keyword evidence="9" id="KW-0963">Cytoplasm</keyword>
<evidence type="ECO:0000256" key="17">
    <source>
        <dbReference type="ARBA" id="ARBA00031520"/>
    </source>
</evidence>
<dbReference type="PROSITE" id="PS51171">
    <property type="entry name" value="PREPHENATE_DEHYDR_3"/>
    <property type="match status" value="1"/>
</dbReference>
<evidence type="ECO:0000256" key="15">
    <source>
        <dbReference type="ARBA" id="ARBA00023268"/>
    </source>
</evidence>
<keyword evidence="25" id="KW-1185">Reference proteome</keyword>
<dbReference type="GO" id="GO:0046417">
    <property type="term" value="P:chorismate metabolic process"/>
    <property type="evidence" value="ECO:0007669"/>
    <property type="project" value="InterPro"/>
</dbReference>
<dbReference type="GO" id="GO:0009094">
    <property type="term" value="P:L-phenylalanine biosynthetic process"/>
    <property type="evidence" value="ECO:0007669"/>
    <property type="project" value="UniProtKB-UniPathway"/>
</dbReference>
<comment type="pathway">
    <text evidence="5">Metabolic intermediate biosynthesis; prephenate biosynthesis; prephenate from chorismate: step 1/1.</text>
</comment>